<keyword evidence="4" id="KW-0560">Oxidoreductase</keyword>
<dbReference type="Gene3D" id="3.30.9.10">
    <property type="entry name" value="D-Amino Acid Oxidase, subunit A, domain 2"/>
    <property type="match status" value="1"/>
</dbReference>
<dbReference type="OrthoDB" id="9805337at2"/>
<gene>
    <name evidence="6" type="ORF">D7I45_03750</name>
</gene>
<dbReference type="SUPFAM" id="SSF54373">
    <property type="entry name" value="FAD-linked reductases, C-terminal domain"/>
    <property type="match status" value="1"/>
</dbReference>
<evidence type="ECO:0000256" key="3">
    <source>
        <dbReference type="ARBA" id="ARBA00022630"/>
    </source>
</evidence>
<comment type="cofactor">
    <cofactor evidence="1">
        <name>FAD</name>
        <dbReference type="ChEBI" id="CHEBI:57692"/>
    </cofactor>
</comment>
<evidence type="ECO:0000256" key="2">
    <source>
        <dbReference type="ARBA" id="ARBA00009410"/>
    </source>
</evidence>
<feature type="domain" description="FAD dependent oxidoreductase" evidence="5">
    <location>
        <begin position="4"/>
        <end position="350"/>
    </location>
</feature>
<dbReference type="InterPro" id="IPR006076">
    <property type="entry name" value="FAD-dep_OxRdtase"/>
</dbReference>
<dbReference type="GO" id="GO:0016491">
    <property type="term" value="F:oxidoreductase activity"/>
    <property type="evidence" value="ECO:0007669"/>
    <property type="project" value="UniProtKB-KW"/>
</dbReference>
<dbReference type="RefSeq" id="WP_120784418.1">
    <property type="nucleotide sequence ID" value="NZ_CP032626.1"/>
</dbReference>
<dbReference type="PANTHER" id="PTHR13847">
    <property type="entry name" value="SARCOSINE DEHYDROGENASE-RELATED"/>
    <property type="match status" value="1"/>
</dbReference>
<comment type="similarity">
    <text evidence="2">Belongs to the DadA oxidoreductase family.</text>
</comment>
<evidence type="ECO:0000259" key="5">
    <source>
        <dbReference type="Pfam" id="PF01266"/>
    </source>
</evidence>
<dbReference type="Proteomes" id="UP000272003">
    <property type="component" value="Chromosome"/>
</dbReference>
<dbReference type="InterPro" id="IPR036188">
    <property type="entry name" value="FAD/NAD-bd_sf"/>
</dbReference>
<evidence type="ECO:0000313" key="6">
    <source>
        <dbReference type="EMBL" id="AYF92652.1"/>
    </source>
</evidence>
<accession>A0A387APK8</accession>
<evidence type="ECO:0000256" key="1">
    <source>
        <dbReference type="ARBA" id="ARBA00001974"/>
    </source>
</evidence>
<dbReference type="GO" id="GO:0005737">
    <property type="term" value="C:cytoplasm"/>
    <property type="evidence" value="ECO:0007669"/>
    <property type="project" value="TreeGrafter"/>
</dbReference>
<dbReference type="SUPFAM" id="SSF51905">
    <property type="entry name" value="FAD/NAD(P)-binding domain"/>
    <property type="match status" value="1"/>
</dbReference>
<organism evidence="6 7">
    <name type="scientific">Apilactobacillus bombintestini</name>
    <dbReference type="NCBI Taxonomy" id="2419772"/>
    <lineage>
        <taxon>Bacteria</taxon>
        <taxon>Bacillati</taxon>
        <taxon>Bacillota</taxon>
        <taxon>Bacilli</taxon>
        <taxon>Lactobacillales</taxon>
        <taxon>Lactobacillaceae</taxon>
        <taxon>Apilactobacillus</taxon>
    </lineage>
</organism>
<keyword evidence="3" id="KW-0285">Flavoprotein</keyword>
<dbReference type="Pfam" id="PF01266">
    <property type="entry name" value="DAO"/>
    <property type="match status" value="1"/>
</dbReference>
<keyword evidence="7" id="KW-1185">Reference proteome</keyword>
<evidence type="ECO:0000256" key="4">
    <source>
        <dbReference type="ARBA" id="ARBA00023002"/>
    </source>
</evidence>
<name>A0A387APK8_9LACO</name>
<sequence>MTKKIAIIGGGIIGSTAAYYLSQDSDAENIEVTMFDDGNGQATKAAAGIISPWLSKRRNKKWYNLAQDGATLLKQIAMDTNMPEDIYNQCGTIITRDNPDKLQELYDLALKRTSQTETIGDVIKLTPNEVKEYIPILDHSLPGVYVSGGARLDGAKYTNHLKNIAKKINLSIINDYAKLNDDGNILVNDKSYQFDKIILATGAWTKKVLESLPLTVDTRAQKGQLIELAINQVANSDQNMPVLMPEGESDFIPVGKSRLIIGASHEDDKGFDLSIDDDITDSLLNSAKSLVNNISVDNLIRVKTGTRGYTNDYGPFFGVVPGYKNILVGGGLGSSGLTTGPLVGKILANLSLNHNVSNLEEYRKPIVNYIKLNNN</sequence>
<proteinExistence type="inferred from homology"/>
<dbReference type="PANTHER" id="PTHR13847:SF286">
    <property type="entry name" value="D-AMINO ACID DEHYDROGENASE"/>
    <property type="match status" value="1"/>
</dbReference>
<dbReference type="Gene3D" id="3.50.50.60">
    <property type="entry name" value="FAD/NAD(P)-binding domain"/>
    <property type="match status" value="1"/>
</dbReference>
<reference evidence="6 7" key="1">
    <citation type="submission" date="2018-09" db="EMBL/GenBank/DDBJ databases">
        <title>Genome sequencing of strain BHWM-4.</title>
        <authorList>
            <person name="Heo J."/>
            <person name="Kim S.-J."/>
            <person name="Kwon S.-W."/>
        </authorList>
    </citation>
    <scope>NUCLEOTIDE SEQUENCE [LARGE SCALE GENOMIC DNA]</scope>
    <source>
        <strain evidence="6 7">BHWM-4</strain>
    </source>
</reference>
<dbReference type="AlphaFoldDB" id="A0A387APK8"/>
<protein>
    <submittedName>
        <fullName evidence="6">FAD-binding oxidoreductase</fullName>
    </submittedName>
</protein>
<evidence type="ECO:0000313" key="7">
    <source>
        <dbReference type="Proteomes" id="UP000272003"/>
    </source>
</evidence>
<dbReference type="EMBL" id="CP032626">
    <property type="protein sequence ID" value="AYF92652.1"/>
    <property type="molecule type" value="Genomic_DNA"/>
</dbReference>
<dbReference type="KEGG" id="abom:D7I45_03750"/>